<protein>
    <submittedName>
        <fullName evidence="1">Putative secreted protein</fullName>
    </submittedName>
</protein>
<proteinExistence type="predicted"/>
<reference evidence="1" key="1">
    <citation type="submission" date="2018-01" db="EMBL/GenBank/DDBJ databases">
        <title>An insight into the sialome of Amazonian anophelines.</title>
        <authorList>
            <person name="Ribeiro J.M."/>
            <person name="Scarpassa V."/>
            <person name="Calvo E."/>
        </authorList>
    </citation>
    <scope>NUCLEOTIDE SEQUENCE</scope>
    <source>
        <tissue evidence="1">Salivary glands</tissue>
    </source>
</reference>
<name>A0A2M4CBS2_9DIPT</name>
<organism evidence="1">
    <name type="scientific">Anopheles marajoara</name>
    <dbReference type="NCBI Taxonomy" id="58244"/>
    <lineage>
        <taxon>Eukaryota</taxon>
        <taxon>Metazoa</taxon>
        <taxon>Ecdysozoa</taxon>
        <taxon>Arthropoda</taxon>
        <taxon>Hexapoda</taxon>
        <taxon>Insecta</taxon>
        <taxon>Pterygota</taxon>
        <taxon>Neoptera</taxon>
        <taxon>Endopterygota</taxon>
        <taxon>Diptera</taxon>
        <taxon>Nematocera</taxon>
        <taxon>Culicoidea</taxon>
        <taxon>Culicidae</taxon>
        <taxon>Anophelinae</taxon>
        <taxon>Anopheles</taxon>
    </lineage>
</organism>
<evidence type="ECO:0000313" key="1">
    <source>
        <dbReference type="EMBL" id="MBW62581.1"/>
    </source>
</evidence>
<sequence>MIFRRCCCCCWLSCYFFDTHTHTHTHCLSFELILGGLLGRPMFVTHARQRCHEVARLKMFFNGAPSPTPPAPQKTLFNDDRT</sequence>
<dbReference type="AlphaFoldDB" id="A0A2M4CBS2"/>
<accession>A0A2M4CBS2</accession>
<dbReference type="EMBL" id="GGFJ01013440">
    <property type="protein sequence ID" value="MBW62581.1"/>
    <property type="molecule type" value="Transcribed_RNA"/>
</dbReference>